<dbReference type="Proteomes" id="UP000823749">
    <property type="component" value="Chromosome 12"/>
</dbReference>
<keyword evidence="3" id="KW-1185">Reference proteome</keyword>
<evidence type="ECO:0000313" key="3">
    <source>
        <dbReference type="Proteomes" id="UP000823749"/>
    </source>
</evidence>
<proteinExistence type="predicted"/>
<feature type="region of interest" description="Disordered" evidence="1">
    <location>
        <begin position="51"/>
        <end position="70"/>
    </location>
</feature>
<name>A0AAV6HW77_9ERIC</name>
<evidence type="ECO:0000256" key="1">
    <source>
        <dbReference type="SAM" id="MobiDB-lite"/>
    </source>
</evidence>
<organism evidence="2 3">
    <name type="scientific">Rhododendron griersonianum</name>
    <dbReference type="NCBI Taxonomy" id="479676"/>
    <lineage>
        <taxon>Eukaryota</taxon>
        <taxon>Viridiplantae</taxon>
        <taxon>Streptophyta</taxon>
        <taxon>Embryophyta</taxon>
        <taxon>Tracheophyta</taxon>
        <taxon>Spermatophyta</taxon>
        <taxon>Magnoliopsida</taxon>
        <taxon>eudicotyledons</taxon>
        <taxon>Gunneridae</taxon>
        <taxon>Pentapetalae</taxon>
        <taxon>asterids</taxon>
        <taxon>Ericales</taxon>
        <taxon>Ericaceae</taxon>
        <taxon>Ericoideae</taxon>
        <taxon>Rhodoreae</taxon>
        <taxon>Rhododendron</taxon>
    </lineage>
</organism>
<dbReference type="AlphaFoldDB" id="A0AAV6HW77"/>
<dbReference type="EMBL" id="JACTNZ010000012">
    <property type="protein sequence ID" value="KAG5520681.1"/>
    <property type="molecule type" value="Genomic_DNA"/>
</dbReference>
<comment type="caution">
    <text evidence="2">The sequence shown here is derived from an EMBL/GenBank/DDBJ whole genome shotgun (WGS) entry which is preliminary data.</text>
</comment>
<reference evidence="2" key="1">
    <citation type="submission" date="2020-08" db="EMBL/GenBank/DDBJ databases">
        <title>Plant Genome Project.</title>
        <authorList>
            <person name="Zhang R.-G."/>
        </authorList>
    </citation>
    <scope>NUCLEOTIDE SEQUENCE</scope>
    <source>
        <strain evidence="2">WSP0</strain>
        <tissue evidence="2">Leaf</tissue>
    </source>
</reference>
<accession>A0AAV6HW77</accession>
<gene>
    <name evidence="2" type="ORF">RHGRI_033311</name>
</gene>
<sequence>MLSGCSTISTCSVSETPLPLPFDGGGWAHQGRGGNLWAGSGGSATPWPGMGHLGAGRPHGPLGSGRPQGNHSGWTTPFLDCLEVEMSLFSLAKPSLRNMAREMRKKRRVAKDLVFMAYSTLSLYLRNKK</sequence>
<evidence type="ECO:0000313" key="2">
    <source>
        <dbReference type="EMBL" id="KAG5520681.1"/>
    </source>
</evidence>
<protein>
    <submittedName>
        <fullName evidence="2">Uncharacterized protein</fullName>
    </submittedName>
</protein>